<evidence type="ECO:0000313" key="3">
    <source>
        <dbReference type="Proteomes" id="UP000694888"/>
    </source>
</evidence>
<protein>
    <submittedName>
        <fullName evidence="4 5">Coiled-coil domain-containing protein 13</fullName>
    </submittedName>
</protein>
<evidence type="ECO:0000256" key="2">
    <source>
        <dbReference type="SAM" id="MobiDB-lite"/>
    </source>
</evidence>
<feature type="coiled-coil region" evidence="1">
    <location>
        <begin position="555"/>
        <end position="596"/>
    </location>
</feature>
<feature type="compositionally biased region" description="Basic and acidic residues" evidence="2">
    <location>
        <begin position="300"/>
        <end position="345"/>
    </location>
</feature>
<organism evidence="3 5">
    <name type="scientific">Aplysia californica</name>
    <name type="common">California sea hare</name>
    <dbReference type="NCBI Taxonomy" id="6500"/>
    <lineage>
        <taxon>Eukaryota</taxon>
        <taxon>Metazoa</taxon>
        <taxon>Spiralia</taxon>
        <taxon>Lophotrochozoa</taxon>
        <taxon>Mollusca</taxon>
        <taxon>Gastropoda</taxon>
        <taxon>Heterobranchia</taxon>
        <taxon>Euthyneura</taxon>
        <taxon>Tectipleura</taxon>
        <taxon>Aplysiida</taxon>
        <taxon>Aplysioidea</taxon>
        <taxon>Aplysiidae</taxon>
        <taxon>Aplysia</taxon>
    </lineage>
</organism>
<dbReference type="InterPro" id="IPR038929">
    <property type="entry name" value="CCDC13"/>
</dbReference>
<dbReference type="RefSeq" id="XP_012936119.1">
    <property type="nucleotide sequence ID" value="XM_013080665.2"/>
</dbReference>
<feature type="region of interest" description="Disordered" evidence="2">
    <location>
        <begin position="473"/>
        <end position="521"/>
    </location>
</feature>
<dbReference type="Proteomes" id="UP000694888">
    <property type="component" value="Unplaced"/>
</dbReference>
<feature type="compositionally biased region" description="Low complexity" evidence="2">
    <location>
        <begin position="499"/>
        <end position="512"/>
    </location>
</feature>
<feature type="coiled-coil region" evidence="1">
    <location>
        <begin position="127"/>
        <end position="161"/>
    </location>
</feature>
<evidence type="ECO:0000256" key="1">
    <source>
        <dbReference type="SAM" id="Coils"/>
    </source>
</evidence>
<feature type="region of interest" description="Disordered" evidence="2">
    <location>
        <begin position="602"/>
        <end position="640"/>
    </location>
</feature>
<evidence type="ECO:0000313" key="4">
    <source>
        <dbReference type="RefSeq" id="XP_005095112.1"/>
    </source>
</evidence>
<dbReference type="PANTHER" id="PTHR31935:SF1">
    <property type="entry name" value="COILED-COIL DOMAIN-CONTAINING PROTEIN 13"/>
    <property type="match status" value="1"/>
</dbReference>
<dbReference type="PANTHER" id="PTHR31935">
    <property type="entry name" value="COILED-COIL DOMAIN-CONTAINING PROTEIN 13"/>
    <property type="match status" value="1"/>
</dbReference>
<keyword evidence="3" id="KW-1185">Reference proteome</keyword>
<name>A0ABM0ZWT4_APLCA</name>
<dbReference type="GeneID" id="101845312"/>
<reference evidence="4 5" key="1">
    <citation type="submission" date="2025-05" db="UniProtKB">
        <authorList>
            <consortium name="RefSeq"/>
        </authorList>
    </citation>
    <scope>IDENTIFICATION</scope>
</reference>
<feature type="region of interest" description="Disordered" evidence="2">
    <location>
        <begin position="277"/>
        <end position="345"/>
    </location>
</feature>
<proteinExistence type="predicted"/>
<keyword evidence="1" id="KW-0175">Coiled coil</keyword>
<feature type="region of interest" description="Disordered" evidence="2">
    <location>
        <begin position="24"/>
        <end position="48"/>
    </location>
</feature>
<dbReference type="RefSeq" id="XP_005095112.1">
    <property type="nucleotide sequence ID" value="XM_005095055.3"/>
</dbReference>
<accession>A0ABM0ZWT4</accession>
<dbReference type="Gene3D" id="1.20.5.170">
    <property type="match status" value="1"/>
</dbReference>
<feature type="compositionally biased region" description="Basic and acidic residues" evidence="2">
    <location>
        <begin position="629"/>
        <end position="640"/>
    </location>
</feature>
<feature type="compositionally biased region" description="Polar residues" evidence="2">
    <location>
        <begin position="477"/>
        <end position="488"/>
    </location>
</feature>
<evidence type="ECO:0000313" key="5">
    <source>
        <dbReference type="RefSeq" id="XP_012936119.1"/>
    </source>
</evidence>
<sequence length="692" mass="78905">MAAQDTDLKQQLQELQLQQQQKLLERRKKKEQANNKKQSQAKEDVSGKFGVSDDLDLKLADPSQKGFGYVSEELVDHLNDQIRQMKDENGRLYKLLNEKDFEVRQWKKKSEENKNNTGSVIDGQVTNETAATKIIELSKKVRELTSEKEAEKTRCRQFQKKCHDLQMQLQSAPPPSEQSSVMGSMISLRSQLDSKDDDGVDVKALQDKLKQSECRLTDFRNQCQQLRQELKVAQKVLSQEIGENVNIQSLLNETSNWRGRAQQIIALQQKVDELKVQLESESGTPGSAGLGDKLSSSRRRKEEKYRDELRRMERERKEAQENATEKLKSLESEHESVKQKLDAAKTRNKVLSNEIKGQKSQVQTLLKKSRNDDEFIEALMKQQSQLKTLLEQHNQQQAQQQMQQQQQLHQMSMKSQQDSNIVEQLKAIAAQKEAQVKMLELELQHIRMVHSQNHGAGGEVTFSPQPMVIATVDSRPPTASDTETLTSSRQRELTHSVMGSARTGSRASSRTSNMVGGPAQANGQAISHISESQLMEIQHQCQEQEMMRRAVEVERDKMTELVQVLQDRLAEETQRLAEAQSELQAQKRLAVELEKRLGRQSLDAQRKGTAKGKVSARDGGDEETDEESSTEKNELLTRLEIQKDENNSLKAALQRTLKAKNEDLKVYESTLDETKKVFLEALRQMKEQKKPS</sequence>
<gene>
    <name evidence="4 5" type="primary">LOC101845312</name>
</gene>